<dbReference type="STRING" id="663278.Ethha_0072"/>
<keyword evidence="3" id="KW-1185">Reference proteome</keyword>
<evidence type="ECO:0000313" key="3">
    <source>
        <dbReference type="Proteomes" id="UP000001551"/>
    </source>
</evidence>
<evidence type="ECO:0000313" key="2">
    <source>
        <dbReference type="EMBL" id="ADU26103.1"/>
    </source>
</evidence>
<evidence type="ECO:0008006" key="4">
    <source>
        <dbReference type="Google" id="ProtNLM"/>
    </source>
</evidence>
<dbReference type="EMBL" id="CP002400">
    <property type="protein sequence ID" value="ADU26103.1"/>
    <property type="molecule type" value="Genomic_DNA"/>
</dbReference>
<dbReference type="KEGG" id="eha:Ethha_0518"/>
<organism evidence="1 3">
    <name type="scientific">Ethanoligenens harbinense (strain DSM 18485 / JCM 12961 / CGMCC 1.5033 / YUAN-3)</name>
    <dbReference type="NCBI Taxonomy" id="663278"/>
    <lineage>
        <taxon>Bacteria</taxon>
        <taxon>Bacillati</taxon>
        <taxon>Bacillota</taxon>
        <taxon>Clostridia</taxon>
        <taxon>Eubacteriales</taxon>
        <taxon>Oscillospiraceae</taxon>
        <taxon>Ethanoligenens</taxon>
    </lineage>
</organism>
<dbReference type="EMBL" id="CP002400">
    <property type="protein sequence ID" value="ADU25662.1"/>
    <property type="molecule type" value="Genomic_DNA"/>
</dbReference>
<accession>E6U5J5</accession>
<dbReference type="KEGG" id="eha:Ethha_0072"/>
<sequence length="59" mass="6501">MQIAKTRARGTPTKPVTVRYELGVYDSIKKYADENSMSIALATESLVIKGLKRASRQAS</sequence>
<name>E6U5J5_ETHHY</name>
<dbReference type="HOGENOM" id="CLU_2953554_0_0_9"/>
<dbReference type="RefSeq" id="WP_013484043.1">
    <property type="nucleotide sequence ID" value="NC_014828.1"/>
</dbReference>
<gene>
    <name evidence="1" type="ordered locus">Ethha_0072</name>
    <name evidence="2" type="ordered locus">Ethha_0518</name>
</gene>
<dbReference type="Proteomes" id="UP000001551">
    <property type="component" value="Chromosome"/>
</dbReference>
<dbReference type="AlphaFoldDB" id="E6U5J5"/>
<evidence type="ECO:0000313" key="1">
    <source>
        <dbReference type="EMBL" id="ADU25662.1"/>
    </source>
</evidence>
<protein>
    <recommendedName>
        <fullName evidence="4">CopG family transcriptional regulator</fullName>
    </recommendedName>
</protein>
<reference evidence="1 3" key="1">
    <citation type="submission" date="2010-12" db="EMBL/GenBank/DDBJ databases">
        <title>Complete sequence of Ethanoligenens harbinense YUAN-3.</title>
        <authorList>
            <person name="Lucas S."/>
            <person name="Copeland A."/>
            <person name="Lapidus A."/>
            <person name="Cheng J.-F."/>
            <person name="Bruce D."/>
            <person name="Goodwin L."/>
            <person name="Pitluck S."/>
            <person name="Chertkov O."/>
            <person name="Misra M."/>
            <person name="Detter J.C."/>
            <person name="Han C."/>
            <person name="Tapia R."/>
            <person name="Land M."/>
            <person name="Hauser L."/>
            <person name="Jeffries C."/>
            <person name="Kyrpides N."/>
            <person name="Ivanova N."/>
            <person name="Mikhailova N."/>
            <person name="Wang A."/>
            <person name="Mouttaki H."/>
            <person name="He Z."/>
            <person name="Zhou J."/>
            <person name="Hemme C.L."/>
            <person name="Woyke T."/>
        </authorList>
    </citation>
    <scope>NUCLEOTIDE SEQUENCE [LARGE SCALE GENOMIC DNA]</scope>
    <source>
        <strain evidence="3">DSM 18485 / JCM 12961 / CGMCC 1.5033 / YUAN-3</strain>
        <strain evidence="1">YUAN-3</strain>
    </source>
</reference>
<proteinExistence type="predicted"/>
<reference evidence="1" key="2">
    <citation type="submission" date="2010-12" db="EMBL/GenBank/DDBJ databases">
        <authorList>
            <consortium name="US DOE Joint Genome Institute"/>
            <person name="Lucas S."/>
            <person name="Copeland A."/>
            <person name="Lapidus A."/>
            <person name="Cheng J.-F."/>
            <person name="Bruce D."/>
            <person name="Goodwin L."/>
            <person name="Pitluck S."/>
            <person name="Chertkov O."/>
            <person name="Misra M."/>
            <person name="Detter J.C."/>
            <person name="Han C."/>
            <person name="Tapia R."/>
            <person name="Land M."/>
            <person name="Hauser L."/>
            <person name="Jeffries C."/>
            <person name="Kyrpides N."/>
            <person name="Ivanova N."/>
            <person name="Mikhailova N."/>
            <person name="Wang A."/>
            <person name="Mouttaki H."/>
            <person name="He Z."/>
            <person name="Zhou J."/>
            <person name="Hemme C.L."/>
            <person name="Woyke T."/>
        </authorList>
    </citation>
    <scope>NUCLEOTIDE SEQUENCE</scope>
    <source>
        <strain evidence="1">YUAN-3</strain>
    </source>
</reference>